<evidence type="ECO:0000256" key="2">
    <source>
        <dbReference type="SAM" id="Phobius"/>
    </source>
</evidence>
<protein>
    <submittedName>
        <fullName evidence="3">Uncharacterized protein</fullName>
    </submittedName>
</protein>
<feature type="compositionally biased region" description="Low complexity" evidence="1">
    <location>
        <begin position="101"/>
        <end position="110"/>
    </location>
</feature>
<evidence type="ECO:0000256" key="1">
    <source>
        <dbReference type="SAM" id="MobiDB-lite"/>
    </source>
</evidence>
<comment type="caution">
    <text evidence="3">The sequence shown here is derived from an EMBL/GenBank/DDBJ whole genome shotgun (WGS) entry which is preliminary data.</text>
</comment>
<dbReference type="EMBL" id="BSUK01000001">
    <property type="protein sequence ID" value="GMA24870.1"/>
    <property type="molecule type" value="Genomic_DNA"/>
</dbReference>
<dbReference type="Proteomes" id="UP001157091">
    <property type="component" value="Unassembled WGS sequence"/>
</dbReference>
<evidence type="ECO:0000313" key="4">
    <source>
        <dbReference type="Proteomes" id="UP001157091"/>
    </source>
</evidence>
<feature type="region of interest" description="Disordered" evidence="1">
    <location>
        <begin position="92"/>
        <end position="120"/>
    </location>
</feature>
<keyword evidence="2" id="KW-0812">Transmembrane</keyword>
<accession>A0ABQ6I508</accession>
<organism evidence="3 4">
    <name type="scientific">Luteimicrobium album</name>
    <dbReference type="NCBI Taxonomy" id="1054550"/>
    <lineage>
        <taxon>Bacteria</taxon>
        <taxon>Bacillati</taxon>
        <taxon>Actinomycetota</taxon>
        <taxon>Actinomycetes</taxon>
        <taxon>Micrococcales</taxon>
        <taxon>Luteimicrobium</taxon>
    </lineage>
</organism>
<keyword evidence="2" id="KW-0472">Membrane</keyword>
<reference evidence="4" key="1">
    <citation type="journal article" date="2019" name="Int. J. Syst. Evol. Microbiol.">
        <title>The Global Catalogue of Microorganisms (GCM) 10K type strain sequencing project: providing services to taxonomists for standard genome sequencing and annotation.</title>
        <authorList>
            <consortium name="The Broad Institute Genomics Platform"/>
            <consortium name="The Broad Institute Genome Sequencing Center for Infectious Disease"/>
            <person name="Wu L."/>
            <person name="Ma J."/>
        </authorList>
    </citation>
    <scope>NUCLEOTIDE SEQUENCE [LARGE SCALE GENOMIC DNA]</scope>
    <source>
        <strain evidence="4">NBRC 106348</strain>
    </source>
</reference>
<proteinExistence type="predicted"/>
<keyword evidence="4" id="KW-1185">Reference proteome</keyword>
<feature type="transmembrane region" description="Helical" evidence="2">
    <location>
        <begin position="20"/>
        <end position="43"/>
    </location>
</feature>
<gene>
    <name evidence="3" type="ORF">GCM10025864_26290</name>
</gene>
<evidence type="ECO:0000313" key="3">
    <source>
        <dbReference type="EMBL" id="GMA24870.1"/>
    </source>
</evidence>
<name>A0ABQ6I508_9MICO</name>
<keyword evidence="2" id="KW-1133">Transmembrane helix</keyword>
<sequence length="120" mass="12410">MVLGSHPYSFQPPNAELEVLSSAGTIGLIGFLLLMIGSMVVLWRISPVYGTLGFAVIASRLVQGQLDLFWVSVQTSIPFVLAGVCVGALAKHEADPPPAPDAETTAADPEIAPPVGTVAA</sequence>